<name>A0A1T0A504_GLAPU</name>
<evidence type="ECO:0000256" key="1">
    <source>
        <dbReference type="SAM" id="SignalP"/>
    </source>
</evidence>
<accession>A0A1T0A504</accession>
<sequence>MKKLFVLLSALFLTFSASADNLDAQREKVKQIFLSDEEPKVKDAIWTTPTTFKVGVFDDGTRRDGYAGYVCLVLYENGFKDTGVFVHVIDIKKLVSTGEWVVLGQAYCKQ</sequence>
<feature type="signal peptide" evidence="1">
    <location>
        <begin position="1"/>
        <end position="19"/>
    </location>
</feature>
<proteinExistence type="predicted"/>
<evidence type="ECO:0000313" key="3">
    <source>
        <dbReference type="Proteomes" id="UP001148834"/>
    </source>
</evidence>
<keyword evidence="1" id="KW-0732">Signal</keyword>
<dbReference type="RefSeq" id="WP_021113041.1">
    <property type="nucleotide sequence ID" value="NZ_CBCRUP010000003.1"/>
</dbReference>
<comment type="caution">
    <text evidence="2">The sequence shown here is derived from an EMBL/GenBank/DDBJ whole genome shotgun (WGS) entry which is preliminary data.</text>
</comment>
<dbReference type="EMBL" id="JAODIR010000001">
    <property type="protein sequence ID" value="MDD2167088.1"/>
    <property type="molecule type" value="Genomic_DNA"/>
</dbReference>
<evidence type="ECO:0000313" key="2">
    <source>
        <dbReference type="EMBL" id="MDD2167088.1"/>
    </source>
</evidence>
<reference evidence="2" key="1">
    <citation type="submission" date="2022-09" db="EMBL/GenBank/DDBJ databases">
        <title>Molecular characterization of Glaesserella parasuis strains circulating in commercial swine farms using whole-genome sequencing.</title>
        <authorList>
            <person name="Mugabi R."/>
            <person name="Clavijo M."/>
            <person name="Li G."/>
        </authorList>
    </citation>
    <scope>NUCLEOTIDE SEQUENCE</scope>
    <source>
        <strain evidence="2">0435-53</strain>
    </source>
</reference>
<feature type="chain" id="PRO_5044377699" evidence="1">
    <location>
        <begin position="20"/>
        <end position="110"/>
    </location>
</feature>
<gene>
    <name evidence="2" type="ORF">N5925_00395</name>
</gene>
<dbReference type="Proteomes" id="UP001148834">
    <property type="component" value="Unassembled WGS sequence"/>
</dbReference>
<protein>
    <submittedName>
        <fullName evidence="2">Uncharacterized protein</fullName>
    </submittedName>
</protein>
<dbReference type="AlphaFoldDB" id="A0A1T0A504"/>
<organism evidence="2 3">
    <name type="scientific">Glaesserella parasuis</name>
    <name type="common">Haemophilus parasuis</name>
    <dbReference type="NCBI Taxonomy" id="738"/>
    <lineage>
        <taxon>Bacteria</taxon>
        <taxon>Pseudomonadati</taxon>
        <taxon>Pseudomonadota</taxon>
        <taxon>Gammaproteobacteria</taxon>
        <taxon>Pasteurellales</taxon>
        <taxon>Pasteurellaceae</taxon>
        <taxon>Glaesserella</taxon>
    </lineage>
</organism>